<protein>
    <submittedName>
        <fullName evidence="3">Uncharacterized protein</fullName>
    </submittedName>
</protein>
<evidence type="ECO:0000313" key="2">
    <source>
        <dbReference type="Proteomes" id="UP000050792"/>
    </source>
</evidence>
<reference evidence="3" key="2">
    <citation type="submission" date="2023-11" db="UniProtKB">
        <authorList>
            <consortium name="WormBaseParasite"/>
        </authorList>
    </citation>
    <scope>IDENTIFICATION</scope>
</reference>
<dbReference type="WBParaSite" id="SRDH1_73900.1">
    <property type="protein sequence ID" value="SRDH1_73900.1"/>
    <property type="gene ID" value="SRDH1_73900"/>
</dbReference>
<keyword evidence="1" id="KW-1133">Transmembrane helix</keyword>
<keyword evidence="1" id="KW-0472">Membrane</keyword>
<keyword evidence="2" id="KW-1185">Reference proteome</keyword>
<dbReference type="Proteomes" id="UP000050792">
    <property type="component" value="Unassembled WGS sequence"/>
</dbReference>
<accession>A0AA85G371</accession>
<evidence type="ECO:0000313" key="3">
    <source>
        <dbReference type="WBParaSite" id="SRDH1_73900.1"/>
    </source>
</evidence>
<reference evidence="2" key="1">
    <citation type="submission" date="2022-06" db="EMBL/GenBank/DDBJ databases">
        <authorList>
            <person name="Berger JAMES D."/>
            <person name="Berger JAMES D."/>
        </authorList>
    </citation>
    <scope>NUCLEOTIDE SEQUENCE [LARGE SCALE GENOMIC DNA]</scope>
</reference>
<evidence type="ECO:0000256" key="1">
    <source>
        <dbReference type="SAM" id="Phobius"/>
    </source>
</evidence>
<organism evidence="2 3">
    <name type="scientific">Schistosoma rodhaini</name>
    <dbReference type="NCBI Taxonomy" id="6188"/>
    <lineage>
        <taxon>Eukaryota</taxon>
        <taxon>Metazoa</taxon>
        <taxon>Spiralia</taxon>
        <taxon>Lophotrochozoa</taxon>
        <taxon>Platyhelminthes</taxon>
        <taxon>Trematoda</taxon>
        <taxon>Digenea</taxon>
        <taxon>Strigeidida</taxon>
        <taxon>Schistosomatoidea</taxon>
        <taxon>Schistosomatidae</taxon>
        <taxon>Schistosoma</taxon>
    </lineage>
</organism>
<feature type="transmembrane region" description="Helical" evidence="1">
    <location>
        <begin position="15"/>
        <end position="40"/>
    </location>
</feature>
<keyword evidence="1" id="KW-0812">Transmembrane</keyword>
<proteinExistence type="predicted"/>
<name>A0AA85G371_9TREM</name>
<sequence length="297" mass="32399">MQHTSNLEVSNSLLAYHFIITTFYCPFLTKGLYVSFVGLVEGIRLIRYKSGLCLQGFLYENGHFLAMKVTYNNASRDTNVLTRTNKKYGPSTCRVRHRRRNWSSHTSRLSPCIEESPKVDCMVTSSLNGSPERLSSNPPSLESSSSCSLASCYGVSAPFIRPSMPPGPPTSPVPSPPPTPVTLSAVVEAPTNPVSESRQLDSIPNLPAVLRNRFRRRRNAICDSSALGQGLKDFFSSYVVSNLTDSMTSSLSLGSSCPVFKSSLQPHVPNTVSRLAHSDCAISPVCLIDSESQSESL</sequence>
<dbReference type="AlphaFoldDB" id="A0AA85G371"/>